<accession>A0A510JSY5</accession>
<protein>
    <submittedName>
        <fullName evidence="1">Uncharacterized protein</fullName>
    </submittedName>
</protein>
<dbReference type="RefSeq" id="WP_018450429.1">
    <property type="nucleotide sequence ID" value="NZ_AP019827.1"/>
</dbReference>
<proteinExistence type="predicted"/>
<dbReference type="KEGG" id="lsz:JCM16776_1777"/>
<sequence length="103" mass="12244">MYIRPEDVLSPRDKVKNLEILIKNDKEDYSIALLEYDGTECVGVRWNTTNEEKDNIGTPQSRGIPTWFILPKEVAKVYLEKFLEEKEKKEKNLKNRIRLYLNK</sequence>
<dbReference type="EMBL" id="AP019827">
    <property type="protein sequence ID" value="BBM41545.1"/>
    <property type="molecule type" value="Genomic_DNA"/>
</dbReference>
<dbReference type="AlphaFoldDB" id="A0A510JSY5"/>
<evidence type="ECO:0000313" key="1">
    <source>
        <dbReference type="EMBL" id="BBM41545.1"/>
    </source>
</evidence>
<dbReference type="STRING" id="1122172.GCA_000373045_00805"/>
<organism evidence="1 2">
    <name type="scientific">Leptotrichia shahii</name>
    <dbReference type="NCBI Taxonomy" id="157691"/>
    <lineage>
        <taxon>Bacteria</taxon>
        <taxon>Fusobacteriati</taxon>
        <taxon>Fusobacteriota</taxon>
        <taxon>Fusobacteriia</taxon>
        <taxon>Fusobacteriales</taxon>
        <taxon>Leptotrichiaceae</taxon>
        <taxon>Leptotrichia</taxon>
    </lineage>
</organism>
<gene>
    <name evidence="1" type="ORF">JCM16776_1777</name>
</gene>
<name>A0A510JSY5_9FUSO</name>
<reference evidence="1 2" key="1">
    <citation type="submission" date="2019-07" db="EMBL/GenBank/DDBJ databases">
        <title>Complete Genome Sequence of Leptotrichia shahii Strain JCM 16776.</title>
        <authorList>
            <person name="Watanabe S."/>
            <person name="Cui L."/>
        </authorList>
    </citation>
    <scope>NUCLEOTIDE SEQUENCE [LARGE SCALE GENOMIC DNA]</scope>
    <source>
        <strain evidence="1 2">JCM16776</strain>
    </source>
</reference>
<dbReference type="OrthoDB" id="7283415at2"/>
<dbReference type="Proteomes" id="UP000322617">
    <property type="component" value="Chromosome"/>
</dbReference>
<keyword evidence="2" id="KW-1185">Reference proteome</keyword>
<evidence type="ECO:0000313" key="2">
    <source>
        <dbReference type="Proteomes" id="UP000322617"/>
    </source>
</evidence>